<dbReference type="InterPro" id="IPR007569">
    <property type="entry name" value="DUF559"/>
</dbReference>
<keyword evidence="2" id="KW-0378">Hydrolase</keyword>
<sequence length="109" mass="12745">MKELRRELRREQTEAEATLWSLLRDRQLDGVKFRRQHGFGRFIVDFYCPTSRLVIELDGSVHNSPEAKLADAERECALCDLGLSIMRFSNDEVMCSIDRVLEKIRENLT</sequence>
<dbReference type="InterPro" id="IPR011335">
    <property type="entry name" value="Restrct_endonuc-II-like"/>
</dbReference>
<evidence type="ECO:0000259" key="1">
    <source>
        <dbReference type="Pfam" id="PF04480"/>
    </source>
</evidence>
<organism evidence="2 3">
    <name type="scientific">Spirosoma rhododendri</name>
    <dbReference type="NCBI Taxonomy" id="2728024"/>
    <lineage>
        <taxon>Bacteria</taxon>
        <taxon>Pseudomonadati</taxon>
        <taxon>Bacteroidota</taxon>
        <taxon>Cytophagia</taxon>
        <taxon>Cytophagales</taxon>
        <taxon>Cytophagaceae</taxon>
        <taxon>Spirosoma</taxon>
    </lineage>
</organism>
<name>A0A7L5DK19_9BACT</name>
<dbReference type="Proteomes" id="UP000501128">
    <property type="component" value="Chromosome"/>
</dbReference>
<reference evidence="2 3" key="1">
    <citation type="submission" date="2020-04" db="EMBL/GenBank/DDBJ databases">
        <title>Genome sequencing of novel species.</title>
        <authorList>
            <person name="Heo J."/>
            <person name="Kim S.-J."/>
            <person name="Kim J.-S."/>
            <person name="Hong S.-B."/>
            <person name="Kwon S.-W."/>
        </authorList>
    </citation>
    <scope>NUCLEOTIDE SEQUENCE [LARGE SCALE GENOMIC DNA]</scope>
    <source>
        <strain evidence="2 3">CJU-R4</strain>
    </source>
</reference>
<keyword evidence="2" id="KW-0255">Endonuclease</keyword>
<protein>
    <submittedName>
        <fullName evidence="2">Endonuclease domain-containing protein</fullName>
    </submittedName>
</protein>
<dbReference type="PANTHER" id="PTHR38590:SF1">
    <property type="entry name" value="BLL0828 PROTEIN"/>
    <property type="match status" value="1"/>
</dbReference>
<gene>
    <name evidence="2" type="ORF">HH216_10435</name>
</gene>
<dbReference type="KEGG" id="srho:HH216_10435"/>
<dbReference type="PANTHER" id="PTHR38590">
    <property type="entry name" value="BLL0828 PROTEIN"/>
    <property type="match status" value="1"/>
</dbReference>
<evidence type="ECO:0000313" key="3">
    <source>
        <dbReference type="Proteomes" id="UP000501128"/>
    </source>
</evidence>
<accession>A0A7L5DK19</accession>
<dbReference type="Gene3D" id="3.40.960.10">
    <property type="entry name" value="VSR Endonuclease"/>
    <property type="match status" value="1"/>
</dbReference>
<keyword evidence="3" id="KW-1185">Reference proteome</keyword>
<dbReference type="GO" id="GO:0004519">
    <property type="term" value="F:endonuclease activity"/>
    <property type="evidence" value="ECO:0007669"/>
    <property type="project" value="UniProtKB-KW"/>
</dbReference>
<dbReference type="EMBL" id="CP051677">
    <property type="protein sequence ID" value="QJD78799.1"/>
    <property type="molecule type" value="Genomic_DNA"/>
</dbReference>
<proteinExistence type="predicted"/>
<dbReference type="AlphaFoldDB" id="A0A7L5DK19"/>
<dbReference type="Pfam" id="PF04480">
    <property type="entry name" value="DUF559"/>
    <property type="match status" value="1"/>
</dbReference>
<evidence type="ECO:0000313" key="2">
    <source>
        <dbReference type="EMBL" id="QJD78799.1"/>
    </source>
</evidence>
<keyword evidence="2" id="KW-0540">Nuclease</keyword>
<dbReference type="CDD" id="cd01038">
    <property type="entry name" value="Endonuclease_DUF559"/>
    <property type="match status" value="1"/>
</dbReference>
<feature type="domain" description="DUF559" evidence="1">
    <location>
        <begin position="3"/>
        <end position="108"/>
    </location>
</feature>
<dbReference type="InterPro" id="IPR047216">
    <property type="entry name" value="Endonuclease_DUF559_bact"/>
</dbReference>
<dbReference type="SUPFAM" id="SSF52980">
    <property type="entry name" value="Restriction endonuclease-like"/>
    <property type="match status" value="1"/>
</dbReference>